<feature type="domain" description="DUF294" evidence="1">
    <location>
        <begin position="33"/>
        <end position="174"/>
    </location>
</feature>
<dbReference type="KEGG" id="mmag:MMAD_17930"/>
<dbReference type="EMBL" id="AP022610">
    <property type="protein sequence ID" value="BBZ27498.1"/>
    <property type="molecule type" value="Genomic_DNA"/>
</dbReference>
<evidence type="ECO:0000259" key="1">
    <source>
        <dbReference type="Pfam" id="PF10335"/>
    </source>
</evidence>
<keyword evidence="3" id="KW-1185">Reference proteome</keyword>
<sequence>MASTVLDARPITRPVLIQPLRSALVGGLGRDGFTRALSRFSMTDRPPSGFVRGFVVEHFGEQKGHLNLKKSGLRPVASLARALAQRTGDPTGSTPQRLERAQRSGLLTADEADALTGAFSLCYHLVFDSQIAAIKVGAPVASSIDPATLDPLERRHLRNAFRTINGIQERLSRKWFDYEGR</sequence>
<dbReference type="RefSeq" id="WP_163735413.1">
    <property type="nucleotide sequence ID" value="NZ_AP022610.1"/>
</dbReference>
<organism evidence="2 3">
    <name type="scientific">Mycolicibacterium madagascariense</name>
    <dbReference type="NCBI Taxonomy" id="212765"/>
    <lineage>
        <taxon>Bacteria</taxon>
        <taxon>Bacillati</taxon>
        <taxon>Actinomycetota</taxon>
        <taxon>Actinomycetes</taxon>
        <taxon>Mycobacteriales</taxon>
        <taxon>Mycobacteriaceae</taxon>
        <taxon>Mycolicibacterium</taxon>
    </lineage>
</organism>
<name>A0A7I7XEK8_9MYCO</name>
<proteinExistence type="predicted"/>
<accession>A0A7I7XEK8</accession>
<dbReference type="Proteomes" id="UP000466517">
    <property type="component" value="Chromosome"/>
</dbReference>
<protein>
    <recommendedName>
        <fullName evidence="1">DUF294 domain-containing protein</fullName>
    </recommendedName>
</protein>
<dbReference type="Pfam" id="PF10335">
    <property type="entry name" value="DUF294_C"/>
    <property type="match status" value="1"/>
</dbReference>
<dbReference type="InterPro" id="IPR018821">
    <property type="entry name" value="DUF294_put_nucleoTrafse_sb-bd"/>
</dbReference>
<gene>
    <name evidence="2" type="ORF">MMAD_17930</name>
</gene>
<reference evidence="2 3" key="1">
    <citation type="journal article" date="2019" name="Emerg. Microbes Infect.">
        <title>Comprehensive subspecies identification of 175 nontuberculous mycobacteria species based on 7547 genomic profiles.</title>
        <authorList>
            <person name="Matsumoto Y."/>
            <person name="Kinjo T."/>
            <person name="Motooka D."/>
            <person name="Nabeya D."/>
            <person name="Jung N."/>
            <person name="Uechi K."/>
            <person name="Horii T."/>
            <person name="Iida T."/>
            <person name="Fujita J."/>
            <person name="Nakamura S."/>
        </authorList>
    </citation>
    <scope>NUCLEOTIDE SEQUENCE [LARGE SCALE GENOMIC DNA]</scope>
    <source>
        <strain evidence="2 3">JCM 13574</strain>
    </source>
</reference>
<evidence type="ECO:0000313" key="3">
    <source>
        <dbReference type="Proteomes" id="UP000466517"/>
    </source>
</evidence>
<evidence type="ECO:0000313" key="2">
    <source>
        <dbReference type="EMBL" id="BBZ27498.1"/>
    </source>
</evidence>
<dbReference type="AlphaFoldDB" id="A0A7I7XEK8"/>